<accession>A0A1Y2F1T1</accession>
<reference evidence="1 2" key="1">
    <citation type="submission" date="2016-07" db="EMBL/GenBank/DDBJ databases">
        <title>Pervasive Adenine N6-methylation of Active Genes in Fungi.</title>
        <authorList>
            <consortium name="DOE Joint Genome Institute"/>
            <person name="Mondo S.J."/>
            <person name="Dannebaum R.O."/>
            <person name="Kuo R.C."/>
            <person name="Labutti K."/>
            <person name="Haridas S."/>
            <person name="Kuo A."/>
            <person name="Salamov A."/>
            <person name="Ahrendt S.R."/>
            <person name="Lipzen A."/>
            <person name="Sullivan W."/>
            <person name="Andreopoulos W.B."/>
            <person name="Clum A."/>
            <person name="Lindquist E."/>
            <person name="Daum C."/>
            <person name="Ramamoorthy G.K."/>
            <person name="Gryganskyi A."/>
            <person name="Culley D."/>
            <person name="Magnuson J.K."/>
            <person name="James T.Y."/>
            <person name="O'Malley M.A."/>
            <person name="Stajich J.E."/>
            <person name="Spatafora J.W."/>
            <person name="Visel A."/>
            <person name="Grigoriev I.V."/>
        </authorList>
    </citation>
    <scope>NUCLEOTIDE SEQUENCE [LARGE SCALE GENOMIC DNA]</scope>
    <source>
        <strain evidence="1 2">12-1054</strain>
    </source>
</reference>
<comment type="caution">
    <text evidence="1">The sequence shown here is derived from an EMBL/GenBank/DDBJ whole genome shotgun (WGS) entry which is preliminary data.</text>
</comment>
<evidence type="ECO:0000313" key="1">
    <source>
        <dbReference type="EMBL" id="ORY77831.1"/>
    </source>
</evidence>
<dbReference type="SUPFAM" id="SSF56219">
    <property type="entry name" value="DNase I-like"/>
    <property type="match status" value="1"/>
</dbReference>
<dbReference type="EMBL" id="MCFI01000019">
    <property type="protein sequence ID" value="ORY77831.1"/>
    <property type="molecule type" value="Genomic_DNA"/>
</dbReference>
<dbReference type="GeneID" id="63787293"/>
<dbReference type="Gene3D" id="3.60.10.10">
    <property type="entry name" value="Endonuclease/exonuclease/phosphatase"/>
    <property type="match status" value="1"/>
</dbReference>
<dbReference type="Proteomes" id="UP000193685">
    <property type="component" value="Unassembled WGS sequence"/>
</dbReference>
<name>A0A1Y2F1T1_PROLT</name>
<evidence type="ECO:0000313" key="2">
    <source>
        <dbReference type="Proteomes" id="UP000193685"/>
    </source>
</evidence>
<dbReference type="RefSeq" id="XP_040723216.1">
    <property type="nucleotide sequence ID" value="XM_040870694.1"/>
</dbReference>
<proteinExistence type="predicted"/>
<dbReference type="AlphaFoldDB" id="A0A1Y2F1T1"/>
<evidence type="ECO:0008006" key="3">
    <source>
        <dbReference type="Google" id="ProtNLM"/>
    </source>
</evidence>
<dbReference type="InterPro" id="IPR036691">
    <property type="entry name" value="Endo/exonu/phosph_ase_sf"/>
</dbReference>
<keyword evidence="2" id="KW-1185">Reference proteome</keyword>
<protein>
    <recommendedName>
        <fullName evidence="3">Endonuclease/exonuclease/phosphatase</fullName>
    </recommendedName>
</protein>
<sequence>MFNKHYIFQSPRVKIVERNAENNIDRIWLSINNTQIGFTYQPQDSARNLELLGRPALQILHDEAVLKQDFLILGDYNCRIGQTLNPRACDTTLNSAGRNFLKFCEDFQASVLNDDGSLGDAVTRPTQVTKNDSATATLVTSRLYSTIDYAIATPDVRKQG</sequence>
<dbReference type="OrthoDB" id="7616539at2759"/>
<gene>
    <name evidence="1" type="ORF">BCR37DRAFT_389110</name>
</gene>
<organism evidence="1 2">
    <name type="scientific">Protomyces lactucae-debilis</name>
    <dbReference type="NCBI Taxonomy" id="2754530"/>
    <lineage>
        <taxon>Eukaryota</taxon>
        <taxon>Fungi</taxon>
        <taxon>Dikarya</taxon>
        <taxon>Ascomycota</taxon>
        <taxon>Taphrinomycotina</taxon>
        <taxon>Taphrinomycetes</taxon>
        <taxon>Taphrinales</taxon>
        <taxon>Protomycetaceae</taxon>
        <taxon>Protomyces</taxon>
    </lineage>
</organism>